<evidence type="ECO:0000256" key="1">
    <source>
        <dbReference type="SAM" id="MobiDB-lite"/>
    </source>
</evidence>
<keyword evidence="2" id="KW-0812">Transmembrane</keyword>
<keyword evidence="2" id="KW-1133">Transmembrane helix</keyword>
<evidence type="ECO:0000256" key="2">
    <source>
        <dbReference type="SAM" id="Phobius"/>
    </source>
</evidence>
<feature type="transmembrane region" description="Helical" evidence="2">
    <location>
        <begin position="70"/>
        <end position="93"/>
    </location>
</feature>
<feature type="transmembrane region" description="Helical" evidence="2">
    <location>
        <begin position="99"/>
        <end position="119"/>
    </location>
</feature>
<keyword evidence="4" id="KW-1185">Reference proteome</keyword>
<reference evidence="3 4" key="1">
    <citation type="submission" date="2020-08" db="EMBL/GenBank/DDBJ databases">
        <title>Sequencing the genomes of 1000 actinobacteria strains.</title>
        <authorList>
            <person name="Klenk H.-P."/>
        </authorList>
    </citation>
    <scope>NUCLEOTIDE SEQUENCE [LARGE SCALE GENOMIC DNA]</scope>
    <source>
        <strain evidence="3 4">DSM 45913</strain>
    </source>
</reference>
<accession>A0A7X0C9P8</accession>
<dbReference type="AlphaFoldDB" id="A0A7X0C9P8"/>
<dbReference type="Proteomes" id="UP000583800">
    <property type="component" value="Unassembled WGS sequence"/>
</dbReference>
<proteinExistence type="predicted"/>
<evidence type="ECO:0000313" key="3">
    <source>
        <dbReference type="EMBL" id="MBB6349691.1"/>
    </source>
</evidence>
<feature type="region of interest" description="Disordered" evidence="1">
    <location>
        <begin position="159"/>
        <end position="254"/>
    </location>
</feature>
<feature type="compositionally biased region" description="Basic residues" evidence="1">
    <location>
        <begin position="239"/>
        <end position="248"/>
    </location>
</feature>
<gene>
    <name evidence="3" type="ORF">FHU36_006236</name>
</gene>
<feature type="transmembrane region" description="Helical" evidence="2">
    <location>
        <begin position="45"/>
        <end position="63"/>
    </location>
</feature>
<evidence type="ECO:0000313" key="4">
    <source>
        <dbReference type="Proteomes" id="UP000583800"/>
    </source>
</evidence>
<feature type="compositionally biased region" description="Basic residues" evidence="1">
    <location>
        <begin position="214"/>
        <end position="232"/>
    </location>
</feature>
<keyword evidence="2" id="KW-0472">Membrane</keyword>
<protein>
    <submittedName>
        <fullName evidence="3">Uncharacterized protein</fullName>
    </submittedName>
</protein>
<name>A0A7X0C9P8_9ACTN</name>
<comment type="caution">
    <text evidence="3">The sequence shown here is derived from an EMBL/GenBank/DDBJ whole genome shotgun (WGS) entry which is preliminary data.</text>
</comment>
<feature type="transmembrane region" description="Helical" evidence="2">
    <location>
        <begin position="131"/>
        <end position="152"/>
    </location>
</feature>
<organism evidence="3 4">
    <name type="scientific">Nonomuraea muscovyensis</name>
    <dbReference type="NCBI Taxonomy" id="1124761"/>
    <lineage>
        <taxon>Bacteria</taxon>
        <taxon>Bacillati</taxon>
        <taxon>Actinomycetota</taxon>
        <taxon>Actinomycetes</taxon>
        <taxon>Streptosporangiales</taxon>
        <taxon>Streptosporangiaceae</taxon>
        <taxon>Nonomuraea</taxon>
    </lineage>
</organism>
<dbReference type="RefSeq" id="WP_185087225.1">
    <property type="nucleotide sequence ID" value="NZ_JACHJB010000002.1"/>
</dbReference>
<sequence>MFRLLAILAAAAPSFLLSLHPGTFCGWAPATWPEPTPLRAAIWDSALWTVPVLPAALALLAIWAPRRFPVLGAITAAVSLAINAPTLVIPYTTPCGPQLAPWMSLVCQAVVVVALLLARGERRAPLSRLRAACWTGIVLILFARIALAVLIATQSGGLPGCQRSSKAHGRRSPTTCPPLSGPAWCSARRRRHHHPLSPSPDPRRRLPAGAARATPRRPPRARRRPRLTRARRPPGLAAGRRHRRRQRGRLVTSA</sequence>
<dbReference type="EMBL" id="JACHJB010000002">
    <property type="protein sequence ID" value="MBB6349691.1"/>
    <property type="molecule type" value="Genomic_DNA"/>
</dbReference>